<proteinExistence type="inferred from homology"/>
<evidence type="ECO:0000259" key="3">
    <source>
        <dbReference type="Pfam" id="PF00881"/>
    </source>
</evidence>
<comment type="similarity">
    <text evidence="1">Belongs to the nitroreductase family.</text>
</comment>
<feature type="domain" description="Nitroreductase" evidence="3">
    <location>
        <begin position="15"/>
        <end position="159"/>
    </location>
</feature>
<keyword evidence="5" id="KW-1185">Reference proteome</keyword>
<dbReference type="InterPro" id="IPR029479">
    <property type="entry name" value="Nitroreductase"/>
</dbReference>
<evidence type="ECO:0000313" key="5">
    <source>
        <dbReference type="Proteomes" id="UP001319200"/>
    </source>
</evidence>
<reference evidence="4 5" key="1">
    <citation type="submission" date="2021-05" db="EMBL/GenBank/DDBJ databases">
        <title>A Polyphasic approach of four new species of the genus Ohtaekwangia: Ohtaekwangia histidinii sp. nov., Ohtaekwangia cretensis sp. nov., Ohtaekwangia indiensis sp. nov., Ohtaekwangia reichenbachii sp. nov. from diverse environment.</title>
        <authorList>
            <person name="Octaviana S."/>
        </authorList>
    </citation>
    <scope>NUCLEOTIDE SEQUENCE [LARGE SCALE GENOMIC DNA]</scope>
    <source>
        <strain evidence="4 5">PWU4</strain>
    </source>
</reference>
<dbReference type="PANTHER" id="PTHR43673">
    <property type="entry name" value="NAD(P)H NITROREDUCTASE YDGI-RELATED"/>
    <property type="match status" value="1"/>
</dbReference>
<accession>A0AAP2DUW5</accession>
<dbReference type="Pfam" id="PF00881">
    <property type="entry name" value="Nitroreductase"/>
    <property type="match status" value="1"/>
</dbReference>
<dbReference type="SUPFAM" id="SSF55469">
    <property type="entry name" value="FMN-dependent nitroreductase-like"/>
    <property type="match status" value="1"/>
</dbReference>
<dbReference type="PANTHER" id="PTHR43673:SF10">
    <property type="entry name" value="NADH DEHYDROGENASE_NAD(P)H NITROREDUCTASE XCC3605-RELATED"/>
    <property type="match status" value="1"/>
</dbReference>
<dbReference type="EMBL" id="JAHESF010000058">
    <property type="protein sequence ID" value="MBT1701129.1"/>
    <property type="molecule type" value="Genomic_DNA"/>
</dbReference>
<evidence type="ECO:0000256" key="1">
    <source>
        <dbReference type="ARBA" id="ARBA00007118"/>
    </source>
</evidence>
<organism evidence="4 5">
    <name type="scientific">Chryseosolibacter histidini</name>
    <dbReference type="NCBI Taxonomy" id="2782349"/>
    <lineage>
        <taxon>Bacteria</taxon>
        <taxon>Pseudomonadati</taxon>
        <taxon>Bacteroidota</taxon>
        <taxon>Cytophagia</taxon>
        <taxon>Cytophagales</taxon>
        <taxon>Chryseotaleaceae</taxon>
        <taxon>Chryseosolibacter</taxon>
    </lineage>
</organism>
<dbReference type="AlphaFoldDB" id="A0AAP2DUW5"/>
<evidence type="ECO:0000256" key="2">
    <source>
        <dbReference type="ARBA" id="ARBA00023002"/>
    </source>
</evidence>
<evidence type="ECO:0000313" key="4">
    <source>
        <dbReference type="EMBL" id="MBT1701129.1"/>
    </source>
</evidence>
<keyword evidence="2" id="KW-0560">Oxidoreductase</keyword>
<dbReference type="Proteomes" id="UP001319200">
    <property type="component" value="Unassembled WGS sequence"/>
</dbReference>
<gene>
    <name evidence="4" type="ORF">KK083_29825</name>
</gene>
<name>A0AAP2DUW5_9BACT</name>
<protein>
    <submittedName>
        <fullName evidence="4">Nitroreductase family protein</fullName>
    </submittedName>
</protein>
<comment type="caution">
    <text evidence="4">The sequence shown here is derived from an EMBL/GenBank/DDBJ whole genome shotgun (WGS) entry which is preliminary data.</text>
</comment>
<dbReference type="Gene3D" id="3.40.109.10">
    <property type="entry name" value="NADH Oxidase"/>
    <property type="match status" value="1"/>
</dbReference>
<dbReference type="GO" id="GO:0016491">
    <property type="term" value="F:oxidoreductase activity"/>
    <property type="evidence" value="ECO:0007669"/>
    <property type="project" value="UniProtKB-KW"/>
</dbReference>
<dbReference type="InterPro" id="IPR000415">
    <property type="entry name" value="Nitroreductase-like"/>
</dbReference>
<dbReference type="CDD" id="cd02138">
    <property type="entry name" value="TdsD-like"/>
    <property type="match status" value="1"/>
</dbReference>
<sequence>MQKSAEFESPILEVIQMRRSRRAYADKPVEQDKIQSLFEAARWAPSSVNEQPWLYLYATKDQPELLGKIFDALNDSNKVWAGNAPLLIVSLARKNFIRNDRPNESARYDLGAANAFLSLQAAHLGLNVHQIGGFHAAKAIENLNIPDYYEPVVIMAIGYPGDAANLPENLKLRELAPRERYVQQAFVMNQTF</sequence>
<dbReference type="RefSeq" id="WP_254169815.1">
    <property type="nucleotide sequence ID" value="NZ_JAHESF010000058.1"/>
</dbReference>